<keyword evidence="2" id="KW-1185">Reference proteome</keyword>
<reference evidence="1" key="1">
    <citation type="submission" date="2021-06" db="EMBL/GenBank/DDBJ databases">
        <authorList>
            <person name="Kallberg Y."/>
            <person name="Tangrot J."/>
            <person name="Rosling A."/>
        </authorList>
    </citation>
    <scope>NUCLEOTIDE SEQUENCE</scope>
    <source>
        <strain evidence="1">28 12/20/2015</strain>
    </source>
</reference>
<dbReference type="Proteomes" id="UP000789366">
    <property type="component" value="Unassembled WGS sequence"/>
</dbReference>
<name>A0ACA9LMB9_9GLOM</name>
<comment type="caution">
    <text evidence="1">The sequence shown here is derived from an EMBL/GenBank/DDBJ whole genome shotgun (WGS) entry which is preliminary data.</text>
</comment>
<proteinExistence type="predicted"/>
<gene>
    <name evidence="1" type="ORF">SPELUC_LOCUS4519</name>
</gene>
<protein>
    <submittedName>
        <fullName evidence="1">8318_t:CDS:1</fullName>
    </submittedName>
</protein>
<accession>A0ACA9LMB9</accession>
<organism evidence="1 2">
    <name type="scientific">Cetraspora pellucida</name>
    <dbReference type="NCBI Taxonomy" id="1433469"/>
    <lineage>
        <taxon>Eukaryota</taxon>
        <taxon>Fungi</taxon>
        <taxon>Fungi incertae sedis</taxon>
        <taxon>Mucoromycota</taxon>
        <taxon>Glomeromycotina</taxon>
        <taxon>Glomeromycetes</taxon>
        <taxon>Diversisporales</taxon>
        <taxon>Gigasporaceae</taxon>
        <taxon>Cetraspora</taxon>
    </lineage>
</organism>
<evidence type="ECO:0000313" key="1">
    <source>
        <dbReference type="EMBL" id="CAG8534545.1"/>
    </source>
</evidence>
<evidence type="ECO:0000313" key="2">
    <source>
        <dbReference type="Proteomes" id="UP000789366"/>
    </source>
</evidence>
<dbReference type="EMBL" id="CAJVPW010004073">
    <property type="protein sequence ID" value="CAG8534545.1"/>
    <property type="molecule type" value="Genomic_DNA"/>
</dbReference>
<sequence length="127" mass="14622">MSNGGNMLECLKHSEPFFEEANIKILSISQYSNLRNFGRGRLAIVYSAVFQGQTLALKSFNNNLSLDEKMFRKFIQELKHYNKVDHPNIIKFYGISRETGNFMFALQLANEGNLRDHLQKKASGWCV</sequence>